<dbReference type="PANTHER" id="PTHR12550">
    <property type="entry name" value="HEPATOMA-DERIVED GROWTH FACTOR-RELATED"/>
    <property type="match status" value="1"/>
</dbReference>
<dbReference type="EMBL" id="PJQY01000329">
    <property type="protein sequence ID" value="PQQ12892.1"/>
    <property type="molecule type" value="Genomic_DNA"/>
</dbReference>
<organism evidence="2 3">
    <name type="scientific">Prunus yedoensis var. nudiflora</name>
    <dbReference type="NCBI Taxonomy" id="2094558"/>
    <lineage>
        <taxon>Eukaryota</taxon>
        <taxon>Viridiplantae</taxon>
        <taxon>Streptophyta</taxon>
        <taxon>Embryophyta</taxon>
        <taxon>Tracheophyta</taxon>
        <taxon>Spermatophyta</taxon>
        <taxon>Magnoliopsida</taxon>
        <taxon>eudicotyledons</taxon>
        <taxon>Gunneridae</taxon>
        <taxon>Pentapetalae</taxon>
        <taxon>rosids</taxon>
        <taxon>fabids</taxon>
        <taxon>Rosales</taxon>
        <taxon>Rosaceae</taxon>
        <taxon>Amygdaloideae</taxon>
        <taxon>Amygdaleae</taxon>
        <taxon>Prunus</taxon>
    </lineage>
</organism>
<dbReference type="SUPFAM" id="SSF63748">
    <property type="entry name" value="Tudor/PWWP/MBT"/>
    <property type="match status" value="1"/>
</dbReference>
<dbReference type="PANTHER" id="PTHR12550:SF70">
    <property type="entry name" value="JIL-1 ANCHORING AND STABILIZING PROTEIN, ISOFORM A"/>
    <property type="match status" value="1"/>
</dbReference>
<dbReference type="Proteomes" id="UP000250321">
    <property type="component" value="Unassembled WGS sequence"/>
</dbReference>
<dbReference type="AlphaFoldDB" id="A0A314YW05"/>
<evidence type="ECO:0000259" key="1">
    <source>
        <dbReference type="PROSITE" id="PS50812"/>
    </source>
</evidence>
<sequence>MQSKAKAKRQLSLGDLVLAKVKGFPYWPAKAFGFVCSLNGTEHSEDFKYYGYLALRSVYMMIV</sequence>
<dbReference type="Gene3D" id="4.10.80.150">
    <property type="match status" value="1"/>
</dbReference>
<comment type="caution">
    <text evidence="2">The sequence shown here is derived from an EMBL/GenBank/DDBJ whole genome shotgun (WGS) entry which is preliminary data.</text>
</comment>
<evidence type="ECO:0000313" key="3">
    <source>
        <dbReference type="Proteomes" id="UP000250321"/>
    </source>
</evidence>
<dbReference type="InterPro" id="IPR000313">
    <property type="entry name" value="PWWP_dom"/>
</dbReference>
<keyword evidence="3" id="KW-1185">Reference proteome</keyword>
<proteinExistence type="predicted"/>
<dbReference type="STRING" id="2094558.A0A314YW05"/>
<feature type="domain" description="PWWP" evidence="1">
    <location>
        <begin position="13"/>
        <end position="51"/>
    </location>
</feature>
<accession>A0A314YW05</accession>
<dbReference type="PROSITE" id="PS50812">
    <property type="entry name" value="PWWP"/>
    <property type="match status" value="1"/>
</dbReference>
<evidence type="ECO:0000313" key="2">
    <source>
        <dbReference type="EMBL" id="PQQ12892.1"/>
    </source>
</evidence>
<name>A0A314YW05_PRUYE</name>
<gene>
    <name evidence="2" type="ORF">Pyn_37618</name>
</gene>
<dbReference type="OrthoDB" id="62853at2759"/>
<protein>
    <recommendedName>
        <fullName evidence="1">PWWP domain-containing protein</fullName>
    </recommendedName>
</protein>
<reference evidence="2 3" key="1">
    <citation type="submission" date="2018-02" db="EMBL/GenBank/DDBJ databases">
        <title>Draft genome of wild Prunus yedoensis var. nudiflora.</title>
        <authorList>
            <person name="Baek S."/>
            <person name="Kim J.-H."/>
            <person name="Choi K."/>
            <person name="Kim G.-B."/>
            <person name="Cho A."/>
            <person name="Jang H."/>
            <person name="Shin C.-H."/>
            <person name="Yu H.-J."/>
            <person name="Mun J.-H."/>
        </authorList>
    </citation>
    <scope>NUCLEOTIDE SEQUENCE [LARGE SCALE GENOMIC DNA]</scope>
    <source>
        <strain evidence="3">cv. Jeju island</strain>
        <tissue evidence="2">Leaf</tissue>
    </source>
</reference>